<dbReference type="SFLD" id="SFLDG01140">
    <property type="entry name" value="C2.B:_Phosphomannomutase_and_P"/>
    <property type="match status" value="1"/>
</dbReference>
<dbReference type="GO" id="GO:0005829">
    <property type="term" value="C:cytosol"/>
    <property type="evidence" value="ECO:0007669"/>
    <property type="project" value="TreeGrafter"/>
</dbReference>
<comment type="caution">
    <text evidence="2">The sequence shown here is derived from an EMBL/GenBank/DDBJ whole genome shotgun (WGS) entry which is preliminary data.</text>
</comment>
<dbReference type="PROSITE" id="PS01228">
    <property type="entry name" value="COF_1"/>
    <property type="match status" value="1"/>
</dbReference>
<dbReference type="EMBL" id="JAOPGA020000726">
    <property type="protein sequence ID" value="KAL0481041.1"/>
    <property type="molecule type" value="Genomic_DNA"/>
</dbReference>
<proteinExistence type="predicted"/>
<organism evidence="2 3">
    <name type="scientific">Acrasis kona</name>
    <dbReference type="NCBI Taxonomy" id="1008807"/>
    <lineage>
        <taxon>Eukaryota</taxon>
        <taxon>Discoba</taxon>
        <taxon>Heterolobosea</taxon>
        <taxon>Tetramitia</taxon>
        <taxon>Eutetramitia</taxon>
        <taxon>Acrasidae</taxon>
        <taxon>Acrasis</taxon>
    </lineage>
</organism>
<dbReference type="SFLD" id="SFLDS00003">
    <property type="entry name" value="Haloacid_Dehalogenase"/>
    <property type="match status" value="1"/>
</dbReference>
<evidence type="ECO:0000313" key="3">
    <source>
        <dbReference type="Proteomes" id="UP001431209"/>
    </source>
</evidence>
<dbReference type="NCBIfam" id="TIGR00099">
    <property type="entry name" value="Cof-subfamily"/>
    <property type="match status" value="1"/>
</dbReference>
<dbReference type="AlphaFoldDB" id="A0AAW2YW73"/>
<name>A0AAW2YW73_9EUKA</name>
<keyword evidence="3" id="KW-1185">Reference proteome</keyword>
<protein>
    <submittedName>
        <fullName evidence="2">Phosphatase YxeH</fullName>
    </submittedName>
</protein>
<sequence>MAPLPNETIPTPASTPADGRSEFPFDLVATDLDGTLLNSEKKMTDATKDTLRQLHFDHGVKIVMASGRPVENMVCLYRELGIHDAHVIGHNGAKCLKITSEDDHEEFFHSAIAPDLCVELFKFCQKRNLCVTMYRGGVCVALKSDEEKFADLHKVFSEVTTNEIWEYVDNCEDVKKMNLTSGVIVCDNEQDADAVMGELKQYMTPEQAHIVKTECGNFRHHKFFVEVLHPLANKGKALKILCDKLDVDPSKVISFGDGENDLEMFEFSGKSISMANACPKAKEVSDQVSEHSNIEEAVHKELSNILSSENM</sequence>
<dbReference type="Proteomes" id="UP001431209">
    <property type="component" value="Unassembled WGS sequence"/>
</dbReference>
<dbReference type="Pfam" id="PF08282">
    <property type="entry name" value="Hydrolase_3"/>
    <property type="match status" value="1"/>
</dbReference>
<dbReference type="InterPro" id="IPR036412">
    <property type="entry name" value="HAD-like_sf"/>
</dbReference>
<reference evidence="2 3" key="1">
    <citation type="submission" date="2024-03" db="EMBL/GenBank/DDBJ databases">
        <title>The Acrasis kona genome and developmental transcriptomes reveal deep origins of eukaryotic multicellular pathways.</title>
        <authorList>
            <person name="Sheikh S."/>
            <person name="Fu C.-J."/>
            <person name="Brown M.W."/>
            <person name="Baldauf S.L."/>
        </authorList>
    </citation>
    <scope>NUCLEOTIDE SEQUENCE [LARGE SCALE GENOMIC DNA]</scope>
    <source>
        <strain evidence="2 3">ATCC MYA-3509</strain>
    </source>
</reference>
<dbReference type="GO" id="GO:0016791">
    <property type="term" value="F:phosphatase activity"/>
    <property type="evidence" value="ECO:0007669"/>
    <property type="project" value="UniProtKB-ARBA"/>
</dbReference>
<feature type="region of interest" description="Disordered" evidence="1">
    <location>
        <begin position="1"/>
        <end position="20"/>
    </location>
</feature>
<dbReference type="SUPFAM" id="SSF56784">
    <property type="entry name" value="HAD-like"/>
    <property type="match status" value="1"/>
</dbReference>
<dbReference type="PANTHER" id="PTHR10000">
    <property type="entry name" value="PHOSPHOSERINE PHOSPHATASE"/>
    <property type="match status" value="1"/>
</dbReference>
<accession>A0AAW2YW73</accession>
<dbReference type="PANTHER" id="PTHR10000:SF8">
    <property type="entry name" value="HAD SUPERFAMILY HYDROLASE-LIKE, TYPE 3"/>
    <property type="match status" value="1"/>
</dbReference>
<dbReference type="GO" id="GO:0000287">
    <property type="term" value="F:magnesium ion binding"/>
    <property type="evidence" value="ECO:0007669"/>
    <property type="project" value="TreeGrafter"/>
</dbReference>
<dbReference type="InterPro" id="IPR000150">
    <property type="entry name" value="Cof"/>
</dbReference>
<evidence type="ECO:0000256" key="1">
    <source>
        <dbReference type="SAM" id="MobiDB-lite"/>
    </source>
</evidence>
<gene>
    <name evidence="2" type="ORF">AKO1_013689</name>
</gene>
<evidence type="ECO:0000313" key="2">
    <source>
        <dbReference type="EMBL" id="KAL0481041.1"/>
    </source>
</evidence>
<dbReference type="InterPro" id="IPR023214">
    <property type="entry name" value="HAD_sf"/>
</dbReference>
<dbReference type="Gene3D" id="3.30.1240.10">
    <property type="match status" value="1"/>
</dbReference>
<dbReference type="CDD" id="cd07516">
    <property type="entry name" value="HAD_Pase"/>
    <property type="match status" value="1"/>
</dbReference>
<dbReference type="Gene3D" id="3.40.50.1000">
    <property type="entry name" value="HAD superfamily/HAD-like"/>
    <property type="match status" value="1"/>
</dbReference>